<protein>
    <submittedName>
        <fullName evidence="2">HD-like signal output (HDOD) protein</fullName>
    </submittedName>
</protein>
<feature type="domain" description="HDOD" evidence="1">
    <location>
        <begin position="21"/>
        <end position="215"/>
    </location>
</feature>
<comment type="caution">
    <text evidence="2">The sequence shown here is derived from an EMBL/GenBank/DDBJ whole genome shotgun (WGS) entry which is preliminary data.</text>
</comment>
<reference evidence="2 3" key="1">
    <citation type="submission" date="2020-08" db="EMBL/GenBank/DDBJ databases">
        <title>Genomic Encyclopedia of Type Strains, Phase III (KMG-III): the genomes of soil and plant-associated and newly described type strains.</title>
        <authorList>
            <person name="Whitman W."/>
        </authorList>
    </citation>
    <scope>NUCLEOTIDE SEQUENCE [LARGE SCALE GENOMIC DNA]</scope>
    <source>
        <strain evidence="2 3">CECT 8654</strain>
    </source>
</reference>
<dbReference type="Pfam" id="PF08668">
    <property type="entry name" value="HDOD"/>
    <property type="match status" value="1"/>
</dbReference>
<name>A0A7W4W7L7_9GAMM</name>
<organism evidence="2 3">
    <name type="scientific">Litorivivens lipolytica</name>
    <dbReference type="NCBI Taxonomy" id="1524264"/>
    <lineage>
        <taxon>Bacteria</taxon>
        <taxon>Pseudomonadati</taxon>
        <taxon>Pseudomonadota</taxon>
        <taxon>Gammaproteobacteria</taxon>
        <taxon>Litorivivens</taxon>
    </lineage>
</organism>
<dbReference type="SUPFAM" id="SSF109604">
    <property type="entry name" value="HD-domain/PDEase-like"/>
    <property type="match status" value="1"/>
</dbReference>
<gene>
    <name evidence="2" type="ORF">FHR99_003277</name>
</gene>
<dbReference type="PANTHER" id="PTHR33525">
    <property type="match status" value="1"/>
</dbReference>
<dbReference type="InterPro" id="IPR013976">
    <property type="entry name" value="HDOD"/>
</dbReference>
<evidence type="ECO:0000313" key="3">
    <source>
        <dbReference type="Proteomes" id="UP000537130"/>
    </source>
</evidence>
<dbReference type="Proteomes" id="UP000537130">
    <property type="component" value="Unassembled WGS sequence"/>
</dbReference>
<dbReference type="AlphaFoldDB" id="A0A7W4W7L7"/>
<dbReference type="PANTHER" id="PTHR33525:SF3">
    <property type="entry name" value="RIBONUCLEASE Y"/>
    <property type="match status" value="1"/>
</dbReference>
<accession>A0A7W4W7L7</accession>
<dbReference type="InterPro" id="IPR052340">
    <property type="entry name" value="RNase_Y/CdgJ"/>
</dbReference>
<evidence type="ECO:0000259" key="1">
    <source>
        <dbReference type="PROSITE" id="PS51833"/>
    </source>
</evidence>
<dbReference type="EMBL" id="JACHWY010000007">
    <property type="protein sequence ID" value="MBB3048998.1"/>
    <property type="molecule type" value="Genomic_DNA"/>
</dbReference>
<proteinExistence type="predicted"/>
<evidence type="ECO:0000313" key="2">
    <source>
        <dbReference type="EMBL" id="MBB3048998.1"/>
    </source>
</evidence>
<keyword evidence="3" id="KW-1185">Reference proteome</keyword>
<dbReference type="RefSeq" id="WP_183411785.1">
    <property type="nucleotide sequence ID" value="NZ_JACHWY010000007.1"/>
</dbReference>
<sequence length="312" mass="34457">MTFQLANNERIEKVLATSTGLPTLPGVAMKIIELLNDDDVDLDALTHAVQRDPALAAKLLRVANSPIYGSRREVESIHQAVVRLGLKSTQSLALSFSLISSMKLQSAGALDYTAYWRRCLLSASAGRALAKRVTPGDEEAVFLASLMQDLGMLVLDRALPETYIGLGERQYKHARVEAFEKTRLGAGHTQVGGWMLQEWGFSERMQQAVAYSHIPLALPEGDHTFVRCVALSALMADVLINPSQGLDELATTAGHWLKLTGRHLAEIMDELSQSIPAFERMFDTQLLDQDKLIMIEELARERLAAVRRHQAA</sequence>
<dbReference type="PROSITE" id="PS51833">
    <property type="entry name" value="HDOD"/>
    <property type="match status" value="1"/>
</dbReference>
<dbReference type="Gene3D" id="1.10.3210.10">
    <property type="entry name" value="Hypothetical protein af1432"/>
    <property type="match status" value="1"/>
</dbReference>